<reference evidence="1" key="1">
    <citation type="submission" date="2021-01" db="EMBL/GenBank/DDBJ databases">
        <authorList>
            <person name="Kaushik A."/>
        </authorList>
    </citation>
    <scope>NUCLEOTIDE SEQUENCE</scope>
    <source>
        <strain evidence="1">AG3-1AP</strain>
    </source>
</reference>
<name>A0A8H3DF20_9AGAM</name>
<dbReference type="EMBL" id="CAJMWV010007237">
    <property type="protein sequence ID" value="CAE6527806.1"/>
    <property type="molecule type" value="Genomic_DNA"/>
</dbReference>
<gene>
    <name evidence="1" type="ORF">RDB_LOCUS153822</name>
</gene>
<dbReference type="AlphaFoldDB" id="A0A8H3DF20"/>
<evidence type="ECO:0000313" key="2">
    <source>
        <dbReference type="Proteomes" id="UP000663831"/>
    </source>
</evidence>
<comment type="caution">
    <text evidence="1">The sequence shown here is derived from an EMBL/GenBank/DDBJ whole genome shotgun (WGS) entry which is preliminary data.</text>
</comment>
<organism evidence="1 2">
    <name type="scientific">Rhizoctonia solani</name>
    <dbReference type="NCBI Taxonomy" id="456999"/>
    <lineage>
        <taxon>Eukaryota</taxon>
        <taxon>Fungi</taxon>
        <taxon>Dikarya</taxon>
        <taxon>Basidiomycota</taxon>
        <taxon>Agaricomycotina</taxon>
        <taxon>Agaricomycetes</taxon>
        <taxon>Cantharellales</taxon>
        <taxon>Ceratobasidiaceae</taxon>
        <taxon>Rhizoctonia</taxon>
    </lineage>
</organism>
<sequence length="95" mass="9939">MIGRRKMNAISGSSKIVEMIVVIVIVAKGLVPTTLEMVVSSLVGTSIIVVVEVSTCVRISAPVCASSGFSTFFDDMTSDTTVVTPDIESISRGSI</sequence>
<evidence type="ECO:0000313" key="1">
    <source>
        <dbReference type="EMBL" id="CAE6527806.1"/>
    </source>
</evidence>
<accession>A0A8H3DF20</accession>
<dbReference type="Proteomes" id="UP000663831">
    <property type="component" value="Unassembled WGS sequence"/>
</dbReference>
<protein>
    <submittedName>
        <fullName evidence="1">Uncharacterized protein</fullName>
    </submittedName>
</protein>
<proteinExistence type="predicted"/>